<dbReference type="WBParaSite" id="maker-unitig_24958-snap-gene-0.2-mRNA-1">
    <property type="protein sequence ID" value="maker-unitig_24958-snap-gene-0.2-mRNA-1"/>
    <property type="gene ID" value="maker-unitig_24958-snap-gene-0.2"/>
</dbReference>
<feature type="transmembrane region" description="Helical" evidence="1">
    <location>
        <begin position="591"/>
        <end position="616"/>
    </location>
</feature>
<dbReference type="InterPro" id="IPR053956">
    <property type="entry name" value="NPC1_MLD"/>
</dbReference>
<feature type="domain" description="SSD" evidence="2">
    <location>
        <begin position="469"/>
        <end position="616"/>
    </location>
</feature>
<dbReference type="PANTHER" id="PTHR45727">
    <property type="entry name" value="NPC INTRACELLULAR CHOLESTEROL TRANSPORTER 1"/>
    <property type="match status" value="1"/>
</dbReference>
<feature type="transmembrane region" description="Helical" evidence="1">
    <location>
        <begin position="566"/>
        <end position="585"/>
    </location>
</feature>
<organism evidence="3 4">
    <name type="scientific">Macrostomum lignano</name>
    <dbReference type="NCBI Taxonomy" id="282301"/>
    <lineage>
        <taxon>Eukaryota</taxon>
        <taxon>Metazoa</taxon>
        <taxon>Spiralia</taxon>
        <taxon>Lophotrochozoa</taxon>
        <taxon>Platyhelminthes</taxon>
        <taxon>Rhabditophora</taxon>
        <taxon>Macrostomorpha</taxon>
        <taxon>Macrostomida</taxon>
        <taxon>Macrostomidae</taxon>
        <taxon>Macrostomum</taxon>
    </lineage>
</organism>
<dbReference type="GO" id="GO:0042632">
    <property type="term" value="P:cholesterol homeostasis"/>
    <property type="evidence" value="ECO:0007669"/>
    <property type="project" value="TreeGrafter"/>
</dbReference>
<dbReference type="SUPFAM" id="SSF82866">
    <property type="entry name" value="Multidrug efflux transporter AcrB transmembrane domain"/>
    <property type="match status" value="1"/>
</dbReference>
<name>A0A1I8F8T8_9PLAT</name>
<dbReference type="GO" id="GO:0015918">
    <property type="term" value="P:sterol transport"/>
    <property type="evidence" value="ECO:0007669"/>
    <property type="project" value="TreeGrafter"/>
</dbReference>
<dbReference type="InterPro" id="IPR000731">
    <property type="entry name" value="SSD"/>
</dbReference>
<feature type="transmembrane region" description="Helical" evidence="1">
    <location>
        <begin position="470"/>
        <end position="491"/>
    </location>
</feature>
<dbReference type="PANTHER" id="PTHR45727:SF2">
    <property type="entry name" value="NPC INTRACELLULAR CHOLESTEROL TRANSPORTER 1"/>
    <property type="match status" value="1"/>
</dbReference>
<dbReference type="AlphaFoldDB" id="A0A1I8F8T8"/>
<dbReference type="PROSITE" id="PS50156">
    <property type="entry name" value="SSD"/>
    <property type="match status" value="1"/>
</dbReference>
<protein>
    <submittedName>
        <fullName evidence="4">SSD domain-containing protein</fullName>
    </submittedName>
</protein>
<sequence>MTTKTTTAADMCGMNAKVVPCQTGFNGQSACSCIDCPALPPDSTTIWLHCRGSGSSNTWRVLGISVWYICLAIAYAAFIVAFAASNLYFHVYSPPSKKSSSSPMRHQRDVVDDATAAAAVAVDNELIADDPADAAAAEAAAASAAATSDSCPNGVTFGMTSPSSRECFLPHQTHQPLSRSEAALVAGAKSSNSFSSSSGAESERLCAGFDRRIESVFAAWGRAVPGTPCWCSRLGCWPAWASAAASSASRSPPTLWTCGALQTALPGSRRSTFDAHFGPFFRTEQVIIIPRNQSPLDVVNLSVKSSLGTANITLSDICFKPLAPDYTTCAVQSRARYFQSNMSRLMQVKYDEEMLAMDTHLIVSDWWMHMSACTDNPMGPSCLSEWGGPINPPVVFGGYNGSEFLNASAIVLTFLVSNDPAVRQKAIDWEAGFMEVVRRHASSHEDLWDIRYRSERSIQDELERESHSDVLTILISYLVMFGYVTVTLGQYKSCSRVMIDLKITLGLAGVVIVLLAVSSSLGVWSFLGYPATLIIVEVVPFLVLARLHGFGGVARGSGCWRGRPSMLLSSASESVAFFFGALTPMPAVRVFALYAGMAVLIDFLLQISCFVALLTLDCKRQASA</sequence>
<proteinExistence type="predicted"/>
<reference evidence="4" key="1">
    <citation type="submission" date="2016-11" db="UniProtKB">
        <authorList>
            <consortium name="WormBaseParasite"/>
        </authorList>
    </citation>
    <scope>IDENTIFICATION</scope>
</reference>
<evidence type="ECO:0000313" key="4">
    <source>
        <dbReference type="WBParaSite" id="maker-unitig_24958-snap-gene-0.2-mRNA-1"/>
    </source>
</evidence>
<keyword evidence="3" id="KW-1185">Reference proteome</keyword>
<dbReference type="Pfam" id="PF22314">
    <property type="entry name" value="NPC1_MLD"/>
    <property type="match status" value="1"/>
</dbReference>
<keyword evidence="1" id="KW-0472">Membrane</keyword>
<dbReference type="Pfam" id="PF12349">
    <property type="entry name" value="Sterol-sensing"/>
    <property type="match status" value="2"/>
</dbReference>
<evidence type="ECO:0000256" key="1">
    <source>
        <dbReference type="SAM" id="Phobius"/>
    </source>
</evidence>
<evidence type="ECO:0000313" key="3">
    <source>
        <dbReference type="Proteomes" id="UP000095280"/>
    </source>
</evidence>
<dbReference type="InterPro" id="IPR053958">
    <property type="entry name" value="HMGCR/SNAP/NPC1-like_SSD"/>
</dbReference>
<dbReference type="Proteomes" id="UP000095280">
    <property type="component" value="Unplaced"/>
</dbReference>
<accession>A0A1I8F8T8</accession>
<dbReference type="GO" id="GO:0015485">
    <property type="term" value="F:cholesterol binding"/>
    <property type="evidence" value="ECO:0007669"/>
    <property type="project" value="TreeGrafter"/>
</dbReference>
<dbReference type="PROSITE" id="PS51257">
    <property type="entry name" value="PROKAR_LIPOPROTEIN"/>
    <property type="match status" value="1"/>
</dbReference>
<keyword evidence="1" id="KW-1133">Transmembrane helix</keyword>
<evidence type="ECO:0000259" key="2">
    <source>
        <dbReference type="PROSITE" id="PS50156"/>
    </source>
</evidence>
<feature type="transmembrane region" description="Helical" evidence="1">
    <location>
        <begin position="66"/>
        <end position="89"/>
    </location>
</feature>
<feature type="transmembrane region" description="Helical" evidence="1">
    <location>
        <begin position="533"/>
        <end position="554"/>
    </location>
</feature>
<keyword evidence="1" id="KW-0812">Transmembrane</keyword>
<dbReference type="GO" id="GO:0005886">
    <property type="term" value="C:plasma membrane"/>
    <property type="evidence" value="ECO:0007669"/>
    <property type="project" value="TreeGrafter"/>
</dbReference>
<feature type="transmembrane region" description="Helical" evidence="1">
    <location>
        <begin position="503"/>
        <end position="527"/>
    </location>
</feature>
<dbReference type="GO" id="GO:0030299">
    <property type="term" value="P:intestinal cholesterol absorption"/>
    <property type="evidence" value="ECO:0007669"/>
    <property type="project" value="TreeGrafter"/>
</dbReference>